<dbReference type="EMBL" id="FQZM01000035">
    <property type="protein sequence ID" value="SHJ45068.1"/>
    <property type="molecule type" value="Genomic_DNA"/>
</dbReference>
<dbReference type="AlphaFoldDB" id="A0A1M6JEG5"/>
<gene>
    <name evidence="2" type="ORF">SAMN02745219_02587</name>
</gene>
<reference evidence="3" key="1">
    <citation type="submission" date="2016-11" db="EMBL/GenBank/DDBJ databases">
        <authorList>
            <person name="Varghese N."/>
            <person name="Submissions S."/>
        </authorList>
    </citation>
    <scope>NUCLEOTIDE SEQUENCE [LARGE SCALE GENOMIC DNA]</scope>
    <source>
        <strain evidence="3">DSM 16057</strain>
    </source>
</reference>
<evidence type="ECO:0000313" key="2">
    <source>
        <dbReference type="EMBL" id="SHJ45068.1"/>
    </source>
</evidence>
<feature type="region of interest" description="Disordered" evidence="1">
    <location>
        <begin position="61"/>
        <end position="80"/>
    </location>
</feature>
<protein>
    <submittedName>
        <fullName evidence="2">Uncharacterized protein</fullName>
    </submittedName>
</protein>
<organism evidence="2 3">
    <name type="scientific">Desulfofundulus thermosubterraneus DSM 16057</name>
    <dbReference type="NCBI Taxonomy" id="1121432"/>
    <lineage>
        <taxon>Bacteria</taxon>
        <taxon>Bacillati</taxon>
        <taxon>Bacillota</taxon>
        <taxon>Clostridia</taxon>
        <taxon>Eubacteriales</taxon>
        <taxon>Peptococcaceae</taxon>
        <taxon>Desulfofundulus</taxon>
    </lineage>
</organism>
<evidence type="ECO:0000313" key="3">
    <source>
        <dbReference type="Proteomes" id="UP000184529"/>
    </source>
</evidence>
<proteinExistence type="predicted"/>
<dbReference type="Proteomes" id="UP000184529">
    <property type="component" value="Unassembled WGS sequence"/>
</dbReference>
<sequence length="89" mass="9587">MVDKSYRIKFRVPPDVAEVLDAQDDRAGYVARAVTWYARFGAPCLQKLDALLDLAARGQAKLGESGPGGESSGPAVRDDIDDAFADFVL</sequence>
<evidence type="ECO:0000256" key="1">
    <source>
        <dbReference type="SAM" id="MobiDB-lite"/>
    </source>
</evidence>
<keyword evidence="3" id="KW-1185">Reference proteome</keyword>
<accession>A0A1M6JEG5</accession>
<name>A0A1M6JEG5_9FIRM</name>